<evidence type="ECO:0000256" key="4">
    <source>
        <dbReference type="ARBA" id="ARBA00023277"/>
    </source>
</evidence>
<keyword evidence="2" id="KW-0963">Cytoplasm</keyword>
<dbReference type="PRINTS" id="PR00146">
    <property type="entry name" value="DHPICSNTHASE"/>
</dbReference>
<feature type="active site" description="Schiff-base intermediate with substrate" evidence="6">
    <location>
        <position position="162"/>
    </location>
</feature>
<keyword evidence="4" id="KW-0119">Carbohydrate metabolism</keyword>
<name>A0A926JP88_9FLAO</name>
<evidence type="ECO:0000256" key="2">
    <source>
        <dbReference type="ARBA" id="ARBA00022490"/>
    </source>
</evidence>
<keyword evidence="3 5" id="KW-0456">Lyase</keyword>
<dbReference type="InterPro" id="IPR002220">
    <property type="entry name" value="DapA-like"/>
</dbReference>
<dbReference type="GO" id="GO:0016829">
    <property type="term" value="F:lyase activity"/>
    <property type="evidence" value="ECO:0007669"/>
    <property type="project" value="UniProtKB-KW"/>
</dbReference>
<dbReference type="GO" id="GO:0005737">
    <property type="term" value="C:cytoplasm"/>
    <property type="evidence" value="ECO:0007669"/>
    <property type="project" value="UniProtKB-SubCell"/>
</dbReference>
<dbReference type="SMART" id="SM01130">
    <property type="entry name" value="DHDPS"/>
    <property type="match status" value="1"/>
</dbReference>
<dbReference type="PANTHER" id="PTHR12128">
    <property type="entry name" value="DIHYDRODIPICOLINATE SYNTHASE"/>
    <property type="match status" value="1"/>
</dbReference>
<dbReference type="Gene3D" id="3.20.20.70">
    <property type="entry name" value="Aldolase class I"/>
    <property type="match status" value="1"/>
</dbReference>
<evidence type="ECO:0000313" key="9">
    <source>
        <dbReference type="Proteomes" id="UP000653730"/>
    </source>
</evidence>
<dbReference type="RefSeq" id="WP_187964114.1">
    <property type="nucleotide sequence ID" value="NZ_JACVDC010000005.1"/>
</dbReference>
<protein>
    <submittedName>
        <fullName evidence="8">Dihydrodipicolinate synthase family protein</fullName>
    </submittedName>
</protein>
<dbReference type="SUPFAM" id="SSF51569">
    <property type="entry name" value="Aldolase"/>
    <property type="match status" value="1"/>
</dbReference>
<evidence type="ECO:0000256" key="6">
    <source>
        <dbReference type="PIRSR" id="PIRSR001365-1"/>
    </source>
</evidence>
<feature type="binding site" evidence="7">
    <location>
        <position position="206"/>
    </location>
    <ligand>
        <name>pyruvate</name>
        <dbReference type="ChEBI" id="CHEBI:15361"/>
    </ligand>
</feature>
<evidence type="ECO:0000256" key="1">
    <source>
        <dbReference type="ARBA" id="ARBA00004496"/>
    </source>
</evidence>
<evidence type="ECO:0000256" key="7">
    <source>
        <dbReference type="PIRSR" id="PIRSR001365-2"/>
    </source>
</evidence>
<gene>
    <name evidence="8" type="ORF">IBL28_03180</name>
</gene>
<comment type="similarity">
    <text evidence="5">Belongs to the DapA family.</text>
</comment>
<dbReference type="PANTHER" id="PTHR12128:SF21">
    <property type="entry name" value="N-ACETYLNEURAMINATE LYASE"/>
    <property type="match status" value="1"/>
</dbReference>
<keyword evidence="9" id="KW-1185">Reference proteome</keyword>
<comment type="caution">
    <text evidence="8">The sequence shown here is derived from an EMBL/GenBank/DDBJ whole genome shotgun (WGS) entry which is preliminary data.</text>
</comment>
<dbReference type="InterPro" id="IPR013785">
    <property type="entry name" value="Aldolase_TIM"/>
</dbReference>
<dbReference type="AlphaFoldDB" id="A0A926JP88"/>
<dbReference type="Pfam" id="PF00701">
    <property type="entry name" value="DHDPS"/>
    <property type="match status" value="1"/>
</dbReference>
<evidence type="ECO:0000256" key="5">
    <source>
        <dbReference type="PIRNR" id="PIRNR001365"/>
    </source>
</evidence>
<accession>A0A926JP88</accession>
<feature type="active site" description="Proton donor/acceptor" evidence="6">
    <location>
        <position position="132"/>
    </location>
</feature>
<proteinExistence type="inferred from homology"/>
<dbReference type="EMBL" id="JACVDC010000005">
    <property type="protein sequence ID" value="MBC9794957.1"/>
    <property type="molecule type" value="Genomic_DNA"/>
</dbReference>
<evidence type="ECO:0000256" key="3">
    <source>
        <dbReference type="ARBA" id="ARBA00023239"/>
    </source>
</evidence>
<reference evidence="8 9" key="1">
    <citation type="submission" date="2020-09" db="EMBL/GenBank/DDBJ databases">
        <title>Sinomicrobium weinanense sp. nov., a halophilic bacteria isolated from saline-alkali soil.</title>
        <authorList>
            <person name="Wu P."/>
            <person name="Ren H."/>
            <person name="Mei Y."/>
            <person name="Liang Y."/>
            <person name="Chen Z."/>
        </authorList>
    </citation>
    <scope>NUCLEOTIDE SEQUENCE [LARGE SCALE GENOMIC DNA]</scope>
    <source>
        <strain evidence="8 9">FJxs</strain>
    </source>
</reference>
<organism evidence="8 9">
    <name type="scientific">Sinomicrobium weinanense</name>
    <dbReference type="NCBI Taxonomy" id="2842200"/>
    <lineage>
        <taxon>Bacteria</taxon>
        <taxon>Pseudomonadati</taxon>
        <taxon>Bacteroidota</taxon>
        <taxon>Flavobacteriia</taxon>
        <taxon>Flavobacteriales</taxon>
        <taxon>Flavobacteriaceae</taxon>
        <taxon>Sinomicrobium</taxon>
    </lineage>
</organism>
<feature type="binding site" evidence="7">
    <location>
        <position position="43"/>
    </location>
    <ligand>
        <name>pyruvate</name>
        <dbReference type="ChEBI" id="CHEBI:15361"/>
    </ligand>
</feature>
<evidence type="ECO:0000313" key="8">
    <source>
        <dbReference type="EMBL" id="MBC9794957.1"/>
    </source>
</evidence>
<dbReference type="PIRSF" id="PIRSF001365">
    <property type="entry name" value="DHDPS"/>
    <property type="match status" value="1"/>
</dbReference>
<comment type="subcellular location">
    <subcellularLocation>
        <location evidence="1">Cytoplasm</location>
    </subcellularLocation>
</comment>
<sequence>MKIIAATYAPMQEDYSLNTEIIHRYADYLSGNGVWGVFVNGSTGDFVSLTIEERKMLIEAWGKERQNSLYVINQVGHTSLKEACELAEHSLHFADAISAIAPYYFGVKDLGKLVQYCREIAGAAPGLPFYYYHIPVLSGVDFKMSDFIKIAREEIPNFSGIKFTHNDLTDIQKCVSLTWESGKEEILFGIDEMFLSSLPFGIRGWVGSTYNHLFPLYRDILEAFNRQDYRQASDLQEKAVKFVELLDGTAGFNGAGKSFMRVFGLDLGPSRFPHNTLSDTQLKTLLEEFEKDAVLNRYFGHLRVNPEP</sequence>
<dbReference type="Proteomes" id="UP000653730">
    <property type="component" value="Unassembled WGS sequence"/>
</dbReference>